<gene>
    <name evidence="1" type="ORF">BaRGS_00014819</name>
</gene>
<evidence type="ECO:0000313" key="1">
    <source>
        <dbReference type="EMBL" id="KAK7493937.1"/>
    </source>
</evidence>
<dbReference type="EMBL" id="JACVVK020000088">
    <property type="protein sequence ID" value="KAK7493937.1"/>
    <property type="molecule type" value="Genomic_DNA"/>
</dbReference>
<organism evidence="1 2">
    <name type="scientific">Batillaria attramentaria</name>
    <dbReference type="NCBI Taxonomy" id="370345"/>
    <lineage>
        <taxon>Eukaryota</taxon>
        <taxon>Metazoa</taxon>
        <taxon>Spiralia</taxon>
        <taxon>Lophotrochozoa</taxon>
        <taxon>Mollusca</taxon>
        <taxon>Gastropoda</taxon>
        <taxon>Caenogastropoda</taxon>
        <taxon>Sorbeoconcha</taxon>
        <taxon>Cerithioidea</taxon>
        <taxon>Batillariidae</taxon>
        <taxon>Batillaria</taxon>
    </lineage>
</organism>
<sequence>MAERAGMRKRHQDNGNMCIYMHVTSQGGVQLSGGSIPLCLSEKKNYRKYCACLAGDCMAHGCAAFCDHRDWQLDDDIT</sequence>
<dbReference type="AlphaFoldDB" id="A0ABD0L3E3"/>
<accession>A0ABD0L3E3</accession>
<keyword evidence="2" id="KW-1185">Reference proteome</keyword>
<comment type="caution">
    <text evidence="1">The sequence shown here is derived from an EMBL/GenBank/DDBJ whole genome shotgun (WGS) entry which is preliminary data.</text>
</comment>
<dbReference type="Proteomes" id="UP001519460">
    <property type="component" value="Unassembled WGS sequence"/>
</dbReference>
<proteinExistence type="predicted"/>
<name>A0ABD0L3E3_9CAEN</name>
<protein>
    <submittedName>
        <fullName evidence="1">Uncharacterized protein</fullName>
    </submittedName>
</protein>
<evidence type="ECO:0000313" key="2">
    <source>
        <dbReference type="Proteomes" id="UP001519460"/>
    </source>
</evidence>
<reference evidence="1 2" key="1">
    <citation type="journal article" date="2023" name="Sci. Data">
        <title>Genome assembly of the Korean intertidal mud-creeper Batillaria attramentaria.</title>
        <authorList>
            <person name="Patra A.K."/>
            <person name="Ho P.T."/>
            <person name="Jun S."/>
            <person name="Lee S.J."/>
            <person name="Kim Y."/>
            <person name="Won Y.J."/>
        </authorList>
    </citation>
    <scope>NUCLEOTIDE SEQUENCE [LARGE SCALE GENOMIC DNA]</scope>
    <source>
        <strain evidence="1">Wonlab-2016</strain>
    </source>
</reference>